<evidence type="ECO:0000313" key="2">
    <source>
        <dbReference type="EMBL" id="KAF2554041.1"/>
    </source>
</evidence>
<protein>
    <submittedName>
        <fullName evidence="2">Uncharacterized protein</fullName>
    </submittedName>
</protein>
<dbReference type="EMBL" id="QGKW02001988">
    <property type="protein sequence ID" value="KAF2554041.1"/>
    <property type="molecule type" value="Genomic_DNA"/>
</dbReference>
<reference evidence="2" key="1">
    <citation type="submission" date="2019-12" db="EMBL/GenBank/DDBJ databases">
        <title>Genome sequencing and annotation of Brassica cretica.</title>
        <authorList>
            <person name="Studholme D.J."/>
            <person name="Sarris P.F."/>
        </authorList>
    </citation>
    <scope>NUCLEOTIDE SEQUENCE</scope>
    <source>
        <strain evidence="2">PFS-001/15</strain>
        <tissue evidence="2">Leaf</tissue>
    </source>
</reference>
<proteinExistence type="predicted"/>
<accession>A0A8S9FPI9</accession>
<organism evidence="2 3">
    <name type="scientific">Brassica cretica</name>
    <name type="common">Mustard</name>
    <dbReference type="NCBI Taxonomy" id="69181"/>
    <lineage>
        <taxon>Eukaryota</taxon>
        <taxon>Viridiplantae</taxon>
        <taxon>Streptophyta</taxon>
        <taxon>Embryophyta</taxon>
        <taxon>Tracheophyta</taxon>
        <taxon>Spermatophyta</taxon>
        <taxon>Magnoliopsida</taxon>
        <taxon>eudicotyledons</taxon>
        <taxon>Gunneridae</taxon>
        <taxon>Pentapetalae</taxon>
        <taxon>rosids</taxon>
        <taxon>malvids</taxon>
        <taxon>Brassicales</taxon>
        <taxon>Brassicaceae</taxon>
        <taxon>Brassiceae</taxon>
        <taxon>Brassica</taxon>
    </lineage>
</organism>
<feature type="region of interest" description="Disordered" evidence="1">
    <location>
        <begin position="1"/>
        <end position="51"/>
    </location>
</feature>
<comment type="caution">
    <text evidence="2">The sequence shown here is derived from an EMBL/GenBank/DDBJ whole genome shotgun (WGS) entry which is preliminary data.</text>
</comment>
<evidence type="ECO:0000256" key="1">
    <source>
        <dbReference type="SAM" id="MobiDB-lite"/>
    </source>
</evidence>
<gene>
    <name evidence="2" type="ORF">F2Q68_00035050</name>
</gene>
<name>A0A8S9FPI9_BRACR</name>
<dbReference type="Proteomes" id="UP000712281">
    <property type="component" value="Unassembled WGS sequence"/>
</dbReference>
<evidence type="ECO:0000313" key="3">
    <source>
        <dbReference type="Proteomes" id="UP000712281"/>
    </source>
</evidence>
<sequence length="51" mass="5414">MGPSGVMAQEFTRPGFGSKGPSMGAKPKKKAWPARANLPRDKPAHLPVRAT</sequence>